<accession>A0A078J8X8</accession>
<protein>
    <submittedName>
        <fullName evidence="1">(rape) hypothetical protein</fullName>
    </submittedName>
    <submittedName>
        <fullName evidence="2">BnaC06g43290D protein</fullName>
    </submittedName>
</protein>
<sequence>MFCGDANTCNVMYCIGITSALGSMLIDFKNEKEKN</sequence>
<dbReference type="EMBL" id="HG994370">
    <property type="protein sequence ID" value="CAF2061387.1"/>
    <property type="molecule type" value="Genomic_DNA"/>
</dbReference>
<name>A0A078J8X8_BRANA</name>
<dbReference type="Proteomes" id="UP000028999">
    <property type="component" value="Unassembled WGS sequence"/>
</dbReference>
<dbReference type="Gramene" id="CDY61330">
    <property type="protein sequence ID" value="CDY61330"/>
    <property type="gene ID" value="GSBRNA2T00033724001"/>
</dbReference>
<proteinExistence type="predicted"/>
<reference evidence="2 3" key="1">
    <citation type="journal article" date="2014" name="Science">
        <title>Plant genetics. Early allopolyploid evolution in the post-Neolithic Brassica napus oilseed genome.</title>
        <authorList>
            <person name="Chalhoub B."/>
            <person name="Denoeud F."/>
            <person name="Liu S."/>
            <person name="Parkin I.A."/>
            <person name="Tang H."/>
            <person name="Wang X."/>
            <person name="Chiquet J."/>
            <person name="Belcram H."/>
            <person name="Tong C."/>
            <person name="Samans B."/>
            <person name="Correa M."/>
            <person name="Da Silva C."/>
            <person name="Just J."/>
            <person name="Falentin C."/>
            <person name="Koh C.S."/>
            <person name="Le Clainche I."/>
            <person name="Bernard M."/>
            <person name="Bento P."/>
            <person name="Noel B."/>
            <person name="Labadie K."/>
            <person name="Alberti A."/>
            <person name="Charles M."/>
            <person name="Arnaud D."/>
            <person name="Guo H."/>
            <person name="Daviaud C."/>
            <person name="Alamery S."/>
            <person name="Jabbari K."/>
            <person name="Zhao M."/>
            <person name="Edger P.P."/>
            <person name="Chelaifa H."/>
            <person name="Tack D."/>
            <person name="Lassalle G."/>
            <person name="Mestiri I."/>
            <person name="Schnel N."/>
            <person name="Le Paslier M.C."/>
            <person name="Fan G."/>
            <person name="Renault V."/>
            <person name="Bayer P.E."/>
            <person name="Golicz A.A."/>
            <person name="Manoli S."/>
            <person name="Lee T.H."/>
            <person name="Thi V.H."/>
            <person name="Chalabi S."/>
            <person name="Hu Q."/>
            <person name="Fan C."/>
            <person name="Tollenaere R."/>
            <person name="Lu Y."/>
            <person name="Battail C."/>
            <person name="Shen J."/>
            <person name="Sidebottom C.H."/>
            <person name="Wang X."/>
            <person name="Canaguier A."/>
            <person name="Chauveau A."/>
            <person name="Berard A."/>
            <person name="Deniot G."/>
            <person name="Guan M."/>
            <person name="Liu Z."/>
            <person name="Sun F."/>
            <person name="Lim Y.P."/>
            <person name="Lyons E."/>
            <person name="Town C.D."/>
            <person name="Bancroft I."/>
            <person name="Wang X."/>
            <person name="Meng J."/>
            <person name="Ma J."/>
            <person name="Pires J.C."/>
            <person name="King G.J."/>
            <person name="Brunel D."/>
            <person name="Delourme R."/>
            <person name="Renard M."/>
            <person name="Aury J.M."/>
            <person name="Adams K.L."/>
            <person name="Batley J."/>
            <person name="Snowdon R.J."/>
            <person name="Tost J."/>
            <person name="Edwards D."/>
            <person name="Zhou Y."/>
            <person name="Hua W."/>
            <person name="Sharpe A.G."/>
            <person name="Paterson A.H."/>
            <person name="Guan C."/>
            <person name="Wincker P."/>
        </authorList>
    </citation>
    <scope>NUCLEOTIDE SEQUENCE [LARGE SCALE GENOMIC DNA]</scope>
    <source>
        <strain evidence="3">cv. Darmor-bzh</strain>
    </source>
</reference>
<organism evidence="2 3">
    <name type="scientific">Brassica napus</name>
    <name type="common">Rape</name>
    <dbReference type="NCBI Taxonomy" id="3708"/>
    <lineage>
        <taxon>Eukaryota</taxon>
        <taxon>Viridiplantae</taxon>
        <taxon>Streptophyta</taxon>
        <taxon>Embryophyta</taxon>
        <taxon>Tracheophyta</taxon>
        <taxon>Spermatophyta</taxon>
        <taxon>Magnoliopsida</taxon>
        <taxon>eudicotyledons</taxon>
        <taxon>Gunneridae</taxon>
        <taxon>Pentapetalae</taxon>
        <taxon>rosids</taxon>
        <taxon>malvids</taxon>
        <taxon>Brassicales</taxon>
        <taxon>Brassicaceae</taxon>
        <taxon>Brassiceae</taxon>
        <taxon>Brassica</taxon>
    </lineage>
</organism>
<gene>
    <name evidence="2" type="primary">BnaC06g43290D</name>
    <name evidence="1" type="ORF">DARMORV10_C06P34290.1</name>
    <name evidence="2" type="ORF">GSBRNA2T00033724001</name>
</gene>
<evidence type="ECO:0000313" key="3">
    <source>
        <dbReference type="Proteomes" id="UP000028999"/>
    </source>
</evidence>
<evidence type="ECO:0000313" key="2">
    <source>
        <dbReference type="EMBL" id="CDY61330.1"/>
    </source>
</evidence>
<evidence type="ECO:0000313" key="1">
    <source>
        <dbReference type="EMBL" id="CAF2061387.1"/>
    </source>
</evidence>
<dbReference type="EMBL" id="LK033985">
    <property type="protein sequence ID" value="CDY61330.1"/>
    <property type="molecule type" value="Genomic_DNA"/>
</dbReference>
<dbReference type="PaxDb" id="3708-A0A078J8X8"/>
<reference evidence="1" key="3">
    <citation type="submission" date="2021-01" db="EMBL/GenBank/DDBJ databases">
        <authorList>
            <consortium name="Genoscope - CEA"/>
            <person name="William W."/>
        </authorList>
    </citation>
    <scope>NUCLEOTIDE SEQUENCE</scope>
</reference>
<dbReference type="Proteomes" id="UP001295469">
    <property type="component" value="Chromosome C06"/>
</dbReference>
<dbReference type="AlphaFoldDB" id="A0A078J8X8"/>
<keyword evidence="3" id="KW-1185">Reference proteome</keyword>
<reference evidence="2" key="2">
    <citation type="submission" date="2014-06" db="EMBL/GenBank/DDBJ databases">
        <authorList>
            <person name="Genoscope - CEA"/>
        </authorList>
    </citation>
    <scope>NUCLEOTIDE SEQUENCE</scope>
</reference>